<reference evidence="3 4" key="1">
    <citation type="submission" date="2017-04" db="EMBL/GenBank/DDBJ databases">
        <authorList>
            <person name="Afonso C.L."/>
            <person name="Miller P.J."/>
            <person name="Scott M.A."/>
            <person name="Spackman E."/>
            <person name="Goraichik I."/>
            <person name="Dimitrov K.M."/>
            <person name="Suarez D.L."/>
            <person name="Swayne D.E."/>
        </authorList>
    </citation>
    <scope>NUCLEOTIDE SEQUENCE [LARGE SCALE GENOMIC DNA]</scope>
    <source>
        <strain evidence="4">XA(T)</strain>
    </source>
</reference>
<feature type="domain" description="ABM" evidence="2">
    <location>
        <begin position="33"/>
        <end position="121"/>
    </location>
</feature>
<evidence type="ECO:0000256" key="1">
    <source>
        <dbReference type="SAM" id="MobiDB-lite"/>
    </source>
</evidence>
<keyword evidence="3" id="KW-0560">Oxidoreductase</keyword>
<organism evidence="3 4">
    <name type="scientific">Cnuibacter physcomitrellae</name>
    <dbReference type="NCBI Taxonomy" id="1619308"/>
    <lineage>
        <taxon>Bacteria</taxon>
        <taxon>Bacillati</taxon>
        <taxon>Actinomycetota</taxon>
        <taxon>Actinomycetes</taxon>
        <taxon>Micrococcales</taxon>
        <taxon>Microbacteriaceae</taxon>
        <taxon>Cnuibacter</taxon>
    </lineage>
</organism>
<dbReference type="InterPro" id="IPR011008">
    <property type="entry name" value="Dimeric_a/b-barrel"/>
</dbReference>
<protein>
    <submittedName>
        <fullName evidence="3">Antibiotic biosynthesis monooxygenase</fullName>
    </submittedName>
</protein>
<dbReference type="KEGG" id="cphy:B5808_01635"/>
<gene>
    <name evidence="3" type="ORF">B5808_01635</name>
</gene>
<dbReference type="PROSITE" id="PS51725">
    <property type="entry name" value="ABM"/>
    <property type="match status" value="1"/>
</dbReference>
<dbReference type="SUPFAM" id="SSF54909">
    <property type="entry name" value="Dimeric alpha+beta barrel"/>
    <property type="match status" value="1"/>
</dbReference>
<sequence>MTDPEGNEFCVERSAAERGYAGPREGAAPTPSFANVGTLTAQPGRRDEVVALLTRSSDELRRAGCLLYEVGTNDEQPDVVFVAELWTSAEAHRASLQLPSVKAAIAEAMPLLTGDFGGFRFDVAGSPLR</sequence>
<dbReference type="Gene3D" id="3.30.70.100">
    <property type="match status" value="1"/>
</dbReference>
<proteinExistence type="predicted"/>
<dbReference type="AlphaFoldDB" id="A0A1X9LPI1"/>
<dbReference type="Proteomes" id="UP000192775">
    <property type="component" value="Chromosome"/>
</dbReference>
<evidence type="ECO:0000259" key="2">
    <source>
        <dbReference type="PROSITE" id="PS51725"/>
    </source>
</evidence>
<dbReference type="InterPro" id="IPR007138">
    <property type="entry name" value="ABM_dom"/>
</dbReference>
<evidence type="ECO:0000313" key="3">
    <source>
        <dbReference type="EMBL" id="ARJ07134.1"/>
    </source>
</evidence>
<evidence type="ECO:0000313" key="4">
    <source>
        <dbReference type="Proteomes" id="UP000192775"/>
    </source>
</evidence>
<dbReference type="Pfam" id="PF03992">
    <property type="entry name" value="ABM"/>
    <property type="match status" value="1"/>
</dbReference>
<dbReference type="EMBL" id="CP020715">
    <property type="protein sequence ID" value="ARJ07134.1"/>
    <property type="molecule type" value="Genomic_DNA"/>
</dbReference>
<accession>A0A1X9LPI1</accession>
<keyword evidence="3" id="KW-0503">Monooxygenase</keyword>
<feature type="region of interest" description="Disordered" evidence="1">
    <location>
        <begin position="1"/>
        <end position="39"/>
    </location>
</feature>
<dbReference type="STRING" id="1619308.B5808_01635"/>
<name>A0A1X9LPI1_9MICO</name>
<dbReference type="GO" id="GO:0004497">
    <property type="term" value="F:monooxygenase activity"/>
    <property type="evidence" value="ECO:0007669"/>
    <property type="project" value="UniProtKB-KW"/>
</dbReference>
<keyword evidence="4" id="KW-1185">Reference proteome</keyword>